<dbReference type="Pfam" id="PF25954">
    <property type="entry name" value="Beta-barrel_RND_2"/>
    <property type="match status" value="1"/>
</dbReference>
<comment type="subcellular location">
    <subcellularLocation>
        <location evidence="1">Cell envelope</location>
    </subcellularLocation>
</comment>
<keyword evidence="5" id="KW-1133">Transmembrane helix</keyword>
<sequence length="395" mass="40093">MPDLEIPESTGPSARTLKRTGLVVAVAALGVVAFGVASRLQATGALEASAADAGVTTVSVVHPAKPGDSDGLVLPGQVQAFNSAAIFARTNGYVRSWQADIGQRVAAGQTLAVLDAPELDQQLASARADYQTALANQRLAATTATRWKSMLGQDAVSQQEADEKAGDYAAKTALANAALANVRQLAAMHGFTHLSAPFAGVVTSRSAQIGALVVANNAAALPLFTVSDVHRMRIYVQVPQSYAAQVRGRLSATLTLPEYPGRSFNAVLIRSSGAVDPKSGAQLVELQADNPDGALMPGAFAQVHFAIPGAAGGLAIPGSAILTGDKGSSVVVVGSDGRVTIRPVTIARDLGATVVVAGGLSPTDNVVDTPPDSIQSGDRVKVATPAPSKAKGAAS</sequence>
<dbReference type="Gene3D" id="2.40.420.20">
    <property type="match status" value="1"/>
</dbReference>
<feature type="domain" description="CusB-like beta-barrel" evidence="7">
    <location>
        <begin position="235"/>
        <end position="306"/>
    </location>
</feature>
<evidence type="ECO:0000256" key="5">
    <source>
        <dbReference type="SAM" id="Phobius"/>
    </source>
</evidence>
<dbReference type="PANTHER" id="PTHR30469">
    <property type="entry name" value="MULTIDRUG RESISTANCE PROTEIN MDTA"/>
    <property type="match status" value="1"/>
</dbReference>
<evidence type="ECO:0000313" key="9">
    <source>
        <dbReference type="EMBL" id="MBC2666086.1"/>
    </source>
</evidence>
<accession>A0A7X1KLZ1</accession>
<gene>
    <name evidence="9" type="ORF">H7F51_11215</name>
</gene>
<dbReference type="SUPFAM" id="SSF111369">
    <property type="entry name" value="HlyD-like secretion proteins"/>
    <property type="match status" value="1"/>
</dbReference>
<reference evidence="9 10" key="1">
    <citation type="submission" date="2020-08" db="EMBL/GenBank/DDBJ databases">
        <title>The genome sequence of type strain Novosphingobium flavum NBRC 111647.</title>
        <authorList>
            <person name="Liu Y."/>
        </authorList>
    </citation>
    <scope>NUCLEOTIDE SEQUENCE [LARGE SCALE GENOMIC DNA]</scope>
    <source>
        <strain evidence="9 10">NBRC 111647</strain>
    </source>
</reference>
<evidence type="ECO:0000256" key="3">
    <source>
        <dbReference type="ARBA" id="ARBA00022448"/>
    </source>
</evidence>
<dbReference type="Pfam" id="PF25967">
    <property type="entry name" value="RND-MFP_C"/>
    <property type="match status" value="1"/>
</dbReference>
<organism evidence="9 10">
    <name type="scientific">Novosphingobium flavum</name>
    <dbReference type="NCBI Taxonomy" id="1778672"/>
    <lineage>
        <taxon>Bacteria</taxon>
        <taxon>Pseudomonadati</taxon>
        <taxon>Pseudomonadota</taxon>
        <taxon>Alphaproteobacteria</taxon>
        <taxon>Sphingomonadales</taxon>
        <taxon>Sphingomonadaceae</taxon>
        <taxon>Novosphingobium</taxon>
    </lineage>
</organism>
<evidence type="ECO:0000313" key="10">
    <source>
        <dbReference type="Proteomes" id="UP000566813"/>
    </source>
</evidence>
<evidence type="ECO:0000259" key="8">
    <source>
        <dbReference type="Pfam" id="PF25967"/>
    </source>
</evidence>
<dbReference type="Gene3D" id="2.40.50.100">
    <property type="match status" value="1"/>
</dbReference>
<dbReference type="NCBIfam" id="TIGR01730">
    <property type="entry name" value="RND_mfp"/>
    <property type="match status" value="1"/>
</dbReference>
<dbReference type="InterPro" id="IPR058792">
    <property type="entry name" value="Beta-barrel_RND_2"/>
</dbReference>
<dbReference type="RefSeq" id="WP_185664394.1">
    <property type="nucleotide sequence ID" value="NZ_JACLAW010000008.1"/>
</dbReference>
<evidence type="ECO:0000256" key="4">
    <source>
        <dbReference type="SAM" id="MobiDB-lite"/>
    </source>
</evidence>
<evidence type="ECO:0000256" key="2">
    <source>
        <dbReference type="ARBA" id="ARBA00009477"/>
    </source>
</evidence>
<dbReference type="AlphaFoldDB" id="A0A7X1KLZ1"/>
<dbReference type="InterPro" id="IPR006143">
    <property type="entry name" value="RND_pump_MFP"/>
</dbReference>
<dbReference type="InterPro" id="IPR058627">
    <property type="entry name" value="MdtA-like_C"/>
</dbReference>
<feature type="domain" description="Multidrug resistance protein MdtA-like C-terminal permuted SH3" evidence="8">
    <location>
        <begin position="315"/>
        <end position="367"/>
    </location>
</feature>
<dbReference type="EMBL" id="JACLAW010000008">
    <property type="protein sequence ID" value="MBC2666086.1"/>
    <property type="molecule type" value="Genomic_DNA"/>
</dbReference>
<feature type="compositionally biased region" description="Polar residues" evidence="4">
    <location>
        <begin position="362"/>
        <end position="376"/>
    </location>
</feature>
<feature type="region of interest" description="Disordered" evidence="4">
    <location>
        <begin position="361"/>
        <end position="395"/>
    </location>
</feature>
<keyword evidence="5" id="KW-0812">Transmembrane</keyword>
<keyword evidence="5" id="KW-0472">Membrane</keyword>
<feature type="domain" description="Multidrug resistance protein MdtA-like barrel-sandwich hybrid" evidence="6">
    <location>
        <begin position="83"/>
        <end position="221"/>
    </location>
</feature>
<proteinExistence type="inferred from homology"/>
<feature type="transmembrane region" description="Helical" evidence="5">
    <location>
        <begin position="21"/>
        <end position="40"/>
    </location>
</feature>
<dbReference type="Pfam" id="PF25917">
    <property type="entry name" value="BSH_RND"/>
    <property type="match status" value="1"/>
</dbReference>
<dbReference type="GO" id="GO:0015562">
    <property type="term" value="F:efflux transmembrane transporter activity"/>
    <property type="evidence" value="ECO:0007669"/>
    <property type="project" value="TreeGrafter"/>
</dbReference>
<comment type="caution">
    <text evidence="9">The sequence shown here is derived from an EMBL/GenBank/DDBJ whole genome shotgun (WGS) entry which is preliminary data.</text>
</comment>
<name>A0A7X1KLZ1_9SPHN</name>
<keyword evidence="10" id="KW-1185">Reference proteome</keyword>
<comment type="similarity">
    <text evidence="2">Belongs to the membrane fusion protein (MFP) (TC 8.A.1) family.</text>
</comment>
<evidence type="ECO:0000259" key="6">
    <source>
        <dbReference type="Pfam" id="PF25917"/>
    </source>
</evidence>
<dbReference type="InterPro" id="IPR058625">
    <property type="entry name" value="MdtA-like_BSH"/>
</dbReference>
<keyword evidence="3" id="KW-0813">Transport</keyword>
<dbReference type="Gene3D" id="2.40.30.170">
    <property type="match status" value="1"/>
</dbReference>
<dbReference type="Gene3D" id="1.10.287.470">
    <property type="entry name" value="Helix hairpin bin"/>
    <property type="match status" value="1"/>
</dbReference>
<evidence type="ECO:0000259" key="7">
    <source>
        <dbReference type="Pfam" id="PF25954"/>
    </source>
</evidence>
<dbReference type="Proteomes" id="UP000566813">
    <property type="component" value="Unassembled WGS sequence"/>
</dbReference>
<protein>
    <submittedName>
        <fullName evidence="9">Efflux RND transporter periplasmic adaptor subunit</fullName>
    </submittedName>
</protein>
<dbReference type="PANTHER" id="PTHR30469:SF37">
    <property type="entry name" value="RAGD PROTEIN"/>
    <property type="match status" value="1"/>
</dbReference>
<dbReference type="GO" id="GO:1990281">
    <property type="term" value="C:efflux pump complex"/>
    <property type="evidence" value="ECO:0007669"/>
    <property type="project" value="TreeGrafter"/>
</dbReference>
<evidence type="ECO:0000256" key="1">
    <source>
        <dbReference type="ARBA" id="ARBA00004196"/>
    </source>
</evidence>